<dbReference type="EMBL" id="CARXXK010000001">
    <property type="protein sequence ID" value="CAI6349760.1"/>
    <property type="molecule type" value="Genomic_DNA"/>
</dbReference>
<keyword evidence="2" id="KW-1185">Reference proteome</keyword>
<proteinExistence type="predicted"/>
<sequence>MESHLTTLVKFNKPISTGVSPAAELVCTAIMFGIEHNLLVVGPMKSRRANGILAGTYFVVCSSAKSGFGCINSTVDDDWISTSDD</sequence>
<dbReference type="Proteomes" id="UP001160148">
    <property type="component" value="Unassembled WGS sequence"/>
</dbReference>
<name>A0AAV0W0V3_9HEMI</name>
<comment type="caution">
    <text evidence="1">The sequence shown here is derived from an EMBL/GenBank/DDBJ whole genome shotgun (WGS) entry which is preliminary data.</text>
</comment>
<accession>A0AAV0W0V3</accession>
<evidence type="ECO:0000313" key="2">
    <source>
        <dbReference type="Proteomes" id="UP001160148"/>
    </source>
</evidence>
<gene>
    <name evidence="1" type="ORF">MEUPH1_LOCUS6286</name>
</gene>
<organism evidence="1 2">
    <name type="scientific">Macrosiphum euphorbiae</name>
    <name type="common">potato aphid</name>
    <dbReference type="NCBI Taxonomy" id="13131"/>
    <lineage>
        <taxon>Eukaryota</taxon>
        <taxon>Metazoa</taxon>
        <taxon>Ecdysozoa</taxon>
        <taxon>Arthropoda</taxon>
        <taxon>Hexapoda</taxon>
        <taxon>Insecta</taxon>
        <taxon>Pterygota</taxon>
        <taxon>Neoptera</taxon>
        <taxon>Paraneoptera</taxon>
        <taxon>Hemiptera</taxon>
        <taxon>Sternorrhyncha</taxon>
        <taxon>Aphidomorpha</taxon>
        <taxon>Aphidoidea</taxon>
        <taxon>Aphididae</taxon>
        <taxon>Macrosiphini</taxon>
        <taxon>Macrosiphum</taxon>
    </lineage>
</organism>
<reference evidence="1 2" key="1">
    <citation type="submission" date="2023-01" db="EMBL/GenBank/DDBJ databases">
        <authorList>
            <person name="Whitehead M."/>
        </authorList>
    </citation>
    <scope>NUCLEOTIDE SEQUENCE [LARGE SCALE GENOMIC DNA]</scope>
</reference>
<evidence type="ECO:0000313" key="1">
    <source>
        <dbReference type="EMBL" id="CAI6349760.1"/>
    </source>
</evidence>
<protein>
    <submittedName>
        <fullName evidence="1">Uncharacterized protein</fullName>
    </submittedName>
</protein>
<dbReference type="AlphaFoldDB" id="A0AAV0W0V3"/>